<dbReference type="PANTHER" id="PTHR10083">
    <property type="entry name" value="KUNITZ-TYPE PROTEASE INHIBITOR-RELATED"/>
    <property type="match status" value="1"/>
</dbReference>
<evidence type="ECO:0000256" key="1">
    <source>
        <dbReference type="ARBA" id="ARBA00004613"/>
    </source>
</evidence>
<evidence type="ECO:0000256" key="2">
    <source>
        <dbReference type="ARBA" id="ARBA00022525"/>
    </source>
</evidence>
<keyword evidence="7" id="KW-1203">Blood coagulation cascade inhibiting toxin</keyword>
<keyword evidence="6" id="KW-0800">Toxin</keyword>
<evidence type="ECO:0000313" key="10">
    <source>
        <dbReference type="EMBL" id="JAA70438.1"/>
    </source>
</evidence>
<keyword evidence="6" id="KW-1199">Hemostasis impairing toxin</keyword>
<evidence type="ECO:0000256" key="6">
    <source>
        <dbReference type="ARBA" id="ARBA00023240"/>
    </source>
</evidence>
<keyword evidence="2" id="KW-0964">Secreted</keyword>
<dbReference type="PROSITE" id="PS50279">
    <property type="entry name" value="BPTI_KUNITZ_2"/>
    <property type="match status" value="1"/>
</dbReference>
<proteinExistence type="evidence at transcript level"/>
<dbReference type="GO" id="GO:0004867">
    <property type="term" value="F:serine-type endopeptidase inhibitor activity"/>
    <property type="evidence" value="ECO:0007669"/>
    <property type="project" value="UniProtKB-KW"/>
</dbReference>
<reference evidence="10" key="1">
    <citation type="submission" date="2012-12" db="EMBL/GenBank/DDBJ databases">
        <title>Identification and characterization of a phenylalanine ammonia-lyase gene family in Isatis indigotica Fort.</title>
        <authorList>
            <person name="Liu Q."/>
            <person name="Chen J."/>
            <person name="Zhou X."/>
            <person name="Di P."/>
            <person name="Xiao Y."/>
            <person name="Xuan H."/>
            <person name="Zhang L."/>
            <person name="Chen W."/>
        </authorList>
    </citation>
    <scope>NUCLEOTIDE SEQUENCE</scope>
    <source>
        <tissue evidence="10">Salivary gland</tissue>
    </source>
</reference>
<dbReference type="GO" id="GO:0005615">
    <property type="term" value="C:extracellular space"/>
    <property type="evidence" value="ECO:0007669"/>
    <property type="project" value="TreeGrafter"/>
</dbReference>
<dbReference type="InterPro" id="IPR002223">
    <property type="entry name" value="Kunitz_BPTI"/>
</dbReference>
<evidence type="ECO:0000256" key="3">
    <source>
        <dbReference type="ARBA" id="ARBA00022690"/>
    </source>
</evidence>
<name>A0A0K8RHT0_IXORI</name>
<evidence type="ECO:0000259" key="9">
    <source>
        <dbReference type="PROSITE" id="PS50279"/>
    </source>
</evidence>
<dbReference type="EMBL" id="GADI01003370">
    <property type="protein sequence ID" value="JAA70438.1"/>
    <property type="molecule type" value="mRNA"/>
</dbReference>
<evidence type="ECO:0000256" key="4">
    <source>
        <dbReference type="ARBA" id="ARBA00022900"/>
    </source>
</evidence>
<dbReference type="PANTHER" id="PTHR10083:SF376">
    <property type="entry name" value="SERINE PEPTIDASE INHIBITOR, KUNITZ TYPE, 3"/>
    <property type="match status" value="1"/>
</dbReference>
<feature type="signal peptide" evidence="8">
    <location>
        <begin position="1"/>
        <end position="26"/>
    </location>
</feature>
<dbReference type="SMART" id="SM00131">
    <property type="entry name" value="KU"/>
    <property type="match status" value="1"/>
</dbReference>
<keyword evidence="4" id="KW-0722">Serine protease inhibitor</keyword>
<dbReference type="AlphaFoldDB" id="A0A0K8RHT0"/>
<sequence length="169" mass="18833">MRAFVCFLHFGVAWIAIASWYASSSAEDVSGMNIYEFESWVSCLDPDKVTCKDQSGTHASYNRSTGMCEEKNGTDCEGGENNFESMKRCNESCNNAPKPPCSLEEDYGVGRAYHERWYFNTSTANCTRFIWGGISKNENNFDTLEKCLATCNGFSLLKKVNVTINGSSP</sequence>
<feature type="domain" description="BPTI/Kunitz inhibitor" evidence="9">
    <location>
        <begin position="101"/>
        <end position="151"/>
    </location>
</feature>
<dbReference type="Pfam" id="PF00014">
    <property type="entry name" value="Kunitz_BPTI"/>
    <property type="match status" value="1"/>
</dbReference>
<evidence type="ECO:0000256" key="8">
    <source>
        <dbReference type="SAM" id="SignalP"/>
    </source>
</evidence>
<evidence type="ECO:0000256" key="7">
    <source>
        <dbReference type="ARBA" id="ARBA00034146"/>
    </source>
</evidence>
<evidence type="ECO:0000256" key="5">
    <source>
        <dbReference type="ARBA" id="ARBA00023157"/>
    </source>
</evidence>
<dbReference type="InterPro" id="IPR036880">
    <property type="entry name" value="Kunitz_BPTI_sf"/>
</dbReference>
<dbReference type="Gene3D" id="4.10.410.10">
    <property type="entry name" value="Pancreatic trypsin inhibitor Kunitz domain"/>
    <property type="match status" value="2"/>
</dbReference>
<organism evidence="10">
    <name type="scientific">Ixodes ricinus</name>
    <name type="common">Common tick</name>
    <name type="synonym">Acarus ricinus</name>
    <dbReference type="NCBI Taxonomy" id="34613"/>
    <lineage>
        <taxon>Eukaryota</taxon>
        <taxon>Metazoa</taxon>
        <taxon>Ecdysozoa</taxon>
        <taxon>Arthropoda</taxon>
        <taxon>Chelicerata</taxon>
        <taxon>Arachnida</taxon>
        <taxon>Acari</taxon>
        <taxon>Parasitiformes</taxon>
        <taxon>Ixodida</taxon>
        <taxon>Ixodoidea</taxon>
        <taxon>Ixodidae</taxon>
        <taxon>Ixodinae</taxon>
        <taxon>Ixodes</taxon>
    </lineage>
</organism>
<dbReference type="SUPFAM" id="SSF57362">
    <property type="entry name" value="BPTI-like"/>
    <property type="match status" value="2"/>
</dbReference>
<accession>A0A0K8RHT0</accession>
<keyword evidence="5" id="KW-1015">Disulfide bond</keyword>
<dbReference type="InterPro" id="IPR050098">
    <property type="entry name" value="TFPI/VKTCI-like"/>
</dbReference>
<comment type="subcellular location">
    <subcellularLocation>
        <location evidence="1">Secreted</location>
    </subcellularLocation>
</comment>
<keyword evidence="8" id="KW-0732">Signal</keyword>
<feature type="chain" id="PRO_5005517695" evidence="8">
    <location>
        <begin position="27"/>
        <end position="169"/>
    </location>
</feature>
<protein>
    <submittedName>
        <fullName evidence="10">Putative salivary kunitz domain protein</fullName>
    </submittedName>
</protein>
<keyword evidence="3" id="KW-0646">Protease inhibitor</keyword>